<dbReference type="OrthoDB" id="9761688at2"/>
<proteinExistence type="inferred from homology"/>
<dbReference type="FunFam" id="3.40.309.10:FF:000012">
    <property type="entry name" value="Betaine aldehyde dehydrogenase"/>
    <property type="match status" value="1"/>
</dbReference>
<dbReference type="Gene3D" id="3.40.309.10">
    <property type="entry name" value="Aldehyde Dehydrogenase, Chain A, domain 2"/>
    <property type="match status" value="1"/>
</dbReference>
<evidence type="ECO:0000256" key="1">
    <source>
        <dbReference type="ARBA" id="ARBA00009986"/>
    </source>
</evidence>
<evidence type="ECO:0000313" key="5">
    <source>
        <dbReference type="Proteomes" id="UP000228945"/>
    </source>
</evidence>
<dbReference type="EMBL" id="CP024201">
    <property type="protein sequence ID" value="ATQ44077.1"/>
    <property type="molecule type" value="Genomic_DNA"/>
</dbReference>
<accession>A0A2D2B1I9</accession>
<feature type="domain" description="Aldehyde dehydrogenase" evidence="3">
    <location>
        <begin position="13"/>
        <end position="468"/>
    </location>
</feature>
<dbReference type="RefSeq" id="WP_099623325.1">
    <property type="nucleotide sequence ID" value="NZ_CP024201.1"/>
</dbReference>
<protein>
    <submittedName>
        <fullName evidence="4">Aldehyde dehydrogenase family protein</fullName>
    </submittedName>
</protein>
<dbReference type="AlphaFoldDB" id="A0A2D2B1I9"/>
<dbReference type="PANTHER" id="PTHR42804">
    <property type="entry name" value="ALDEHYDE DEHYDROGENASE"/>
    <property type="match status" value="1"/>
</dbReference>
<dbReference type="InterPro" id="IPR015590">
    <property type="entry name" value="Aldehyde_DH_dom"/>
</dbReference>
<organism evidence="4 5">
    <name type="scientific">Caulobacter mirabilis</name>
    <dbReference type="NCBI Taxonomy" id="69666"/>
    <lineage>
        <taxon>Bacteria</taxon>
        <taxon>Pseudomonadati</taxon>
        <taxon>Pseudomonadota</taxon>
        <taxon>Alphaproteobacteria</taxon>
        <taxon>Caulobacterales</taxon>
        <taxon>Caulobacteraceae</taxon>
        <taxon>Caulobacter</taxon>
    </lineage>
</organism>
<dbReference type="GO" id="GO:0016620">
    <property type="term" value="F:oxidoreductase activity, acting on the aldehyde or oxo group of donors, NAD or NADP as acceptor"/>
    <property type="evidence" value="ECO:0007669"/>
    <property type="project" value="InterPro"/>
</dbReference>
<dbReference type="InterPro" id="IPR016162">
    <property type="entry name" value="Ald_DH_N"/>
</dbReference>
<keyword evidence="2" id="KW-0560">Oxidoreductase</keyword>
<evidence type="ECO:0000259" key="3">
    <source>
        <dbReference type="Pfam" id="PF00171"/>
    </source>
</evidence>
<dbReference type="InterPro" id="IPR016163">
    <property type="entry name" value="Ald_DH_C"/>
</dbReference>
<dbReference type="Proteomes" id="UP000228945">
    <property type="component" value="Chromosome"/>
</dbReference>
<dbReference type="FunFam" id="3.40.605.10:FF:000007">
    <property type="entry name" value="NAD/NADP-dependent betaine aldehyde dehydrogenase"/>
    <property type="match status" value="1"/>
</dbReference>
<comment type="similarity">
    <text evidence="1">Belongs to the aldehyde dehydrogenase family.</text>
</comment>
<dbReference type="CDD" id="cd07138">
    <property type="entry name" value="ALDH_CddD_SSP0762"/>
    <property type="match status" value="1"/>
</dbReference>
<gene>
    <name evidence="4" type="ORF">CSW64_17620</name>
</gene>
<dbReference type="SUPFAM" id="SSF53720">
    <property type="entry name" value="ALDH-like"/>
    <property type="match status" value="1"/>
</dbReference>
<dbReference type="PANTHER" id="PTHR42804:SF1">
    <property type="entry name" value="ALDEHYDE DEHYDROGENASE-RELATED"/>
    <property type="match status" value="1"/>
</dbReference>
<keyword evidence="5" id="KW-1185">Reference proteome</keyword>
<name>A0A2D2B1I9_9CAUL</name>
<dbReference type="InterPro" id="IPR016161">
    <property type="entry name" value="Ald_DH/histidinol_DH"/>
</dbReference>
<evidence type="ECO:0000256" key="2">
    <source>
        <dbReference type="ARBA" id="ARBA00023002"/>
    </source>
</evidence>
<dbReference type="KEGG" id="cmb:CSW64_17620"/>
<sequence>MRDYTKFYIDGQWVDPIQPKTLDVINPANEEVAGKISMGTAADVDKAAKAARKAFATFSQTSLEERADLLERIIAEYQKRYGDMADAITEEMGAPASLSQRAQAAMGLAHTQTALAVLKSFKFVEDRGPTRLVKEPIGVCGLITPWNWPVNQIACKVAPALAVGCTMVLKPSEVAPFSGYIWTEILHAAGVPAGVFNLVNGDGPEVGAAISSHPEIDMVSFTGSTRAGIEVAKNAAPTVKRVAQELGGKSPNIILDDADFQSAVTGGVRSVMMNSGQSCNAPTRMLVPGARMDEVIQIAKAAAEATTVGDPKGNAQMGPVVSEVQFNKIQKLIQAGIDEGATLVAGGVGRPDGLDKGYFVKPTVFANVTNEMTIAKEEIFGPVVSILGYQSVDEAVDVGNDTEYGLAAYVSGTDTAKIREVASKLRAGQVSINGGGGDLMAPFGGYKMSGNGREWGDYGFHEFLETKAMLGYAPKAAE</sequence>
<dbReference type="Gene3D" id="3.40.605.10">
    <property type="entry name" value="Aldehyde Dehydrogenase, Chain A, domain 1"/>
    <property type="match status" value="1"/>
</dbReference>
<evidence type="ECO:0000313" key="4">
    <source>
        <dbReference type="EMBL" id="ATQ44077.1"/>
    </source>
</evidence>
<dbReference type="Pfam" id="PF00171">
    <property type="entry name" value="Aldedh"/>
    <property type="match status" value="1"/>
</dbReference>
<reference evidence="4 5" key="1">
    <citation type="submission" date="2017-10" db="EMBL/GenBank/DDBJ databases">
        <title>Genome sequence of Caulobacter mirabilis FWC38.</title>
        <authorList>
            <person name="Fiebig A."/>
            <person name="Crosson S."/>
        </authorList>
    </citation>
    <scope>NUCLEOTIDE SEQUENCE [LARGE SCALE GENOMIC DNA]</scope>
    <source>
        <strain evidence="4 5">FWC 38</strain>
    </source>
</reference>